<dbReference type="InterPro" id="IPR012334">
    <property type="entry name" value="Pectin_lyas_fold"/>
</dbReference>
<keyword evidence="3" id="KW-0063">Aspartyl esterase</keyword>
<dbReference type="Gene3D" id="2.160.20.10">
    <property type="entry name" value="Single-stranded right-handed beta-helix, Pectin lyase-like"/>
    <property type="match status" value="1"/>
</dbReference>
<dbReference type="RefSeq" id="WP_132633136.1">
    <property type="nucleotide sequence ID" value="NZ_SMLD01000069.1"/>
</dbReference>
<comment type="caution">
    <text evidence="7">The sequence shown here is derived from an EMBL/GenBank/DDBJ whole genome shotgun (WGS) entry which is preliminary data.</text>
</comment>
<comment type="similarity">
    <text evidence="1">Belongs to the pectinesterase family.</text>
</comment>
<gene>
    <name evidence="7" type="ORF">E1295_24775</name>
</gene>
<evidence type="ECO:0000313" key="7">
    <source>
        <dbReference type="EMBL" id="TDE44783.1"/>
    </source>
</evidence>
<dbReference type="GO" id="GO:0009279">
    <property type="term" value="C:cell outer membrane"/>
    <property type="evidence" value="ECO:0007669"/>
    <property type="project" value="TreeGrafter"/>
</dbReference>
<feature type="chain" id="PRO_5020554128" description="Pectinesterase catalytic domain-containing protein" evidence="5">
    <location>
        <begin position="24"/>
        <end position="495"/>
    </location>
</feature>
<dbReference type="GO" id="GO:0030599">
    <property type="term" value="F:pectinesterase activity"/>
    <property type="evidence" value="ECO:0007669"/>
    <property type="project" value="InterPro"/>
</dbReference>
<feature type="signal peptide" evidence="5">
    <location>
        <begin position="1"/>
        <end position="23"/>
    </location>
</feature>
<dbReference type="GO" id="GO:0042545">
    <property type="term" value="P:cell wall modification"/>
    <property type="evidence" value="ECO:0007669"/>
    <property type="project" value="InterPro"/>
</dbReference>
<dbReference type="Proteomes" id="UP000295136">
    <property type="component" value="Unassembled WGS sequence"/>
</dbReference>
<feature type="domain" description="Pectinesterase catalytic" evidence="6">
    <location>
        <begin position="265"/>
        <end position="468"/>
    </location>
</feature>
<keyword evidence="2" id="KW-0378">Hydrolase</keyword>
<dbReference type="SUPFAM" id="SSF51126">
    <property type="entry name" value="Pectin lyase-like"/>
    <property type="match status" value="1"/>
</dbReference>
<feature type="domain" description="Pectinesterase catalytic" evidence="6">
    <location>
        <begin position="165"/>
        <end position="229"/>
    </location>
</feature>
<dbReference type="PANTHER" id="PTHR31321:SF57">
    <property type="entry name" value="PECTINESTERASE 53-RELATED"/>
    <property type="match status" value="1"/>
</dbReference>
<evidence type="ECO:0000256" key="3">
    <source>
        <dbReference type="ARBA" id="ARBA00023085"/>
    </source>
</evidence>
<evidence type="ECO:0000256" key="1">
    <source>
        <dbReference type="ARBA" id="ARBA00008891"/>
    </source>
</evidence>
<evidence type="ECO:0000256" key="4">
    <source>
        <dbReference type="SAM" id="MobiDB-lite"/>
    </source>
</evidence>
<evidence type="ECO:0000313" key="8">
    <source>
        <dbReference type="Proteomes" id="UP000295136"/>
    </source>
</evidence>
<dbReference type="PANTHER" id="PTHR31321">
    <property type="entry name" value="ACYL-COA THIOESTER HYDROLASE YBHC-RELATED"/>
    <property type="match status" value="1"/>
</dbReference>
<dbReference type="EMBL" id="SMLD01000069">
    <property type="protein sequence ID" value="TDE44783.1"/>
    <property type="molecule type" value="Genomic_DNA"/>
</dbReference>
<accession>A0A4R5F8L3</accession>
<evidence type="ECO:0000256" key="2">
    <source>
        <dbReference type="ARBA" id="ARBA00022801"/>
    </source>
</evidence>
<reference evidence="7 8" key="1">
    <citation type="submission" date="2019-03" db="EMBL/GenBank/DDBJ databases">
        <title>Draft genome sequences of novel Actinobacteria.</title>
        <authorList>
            <person name="Sahin N."/>
            <person name="Ay H."/>
            <person name="Saygin H."/>
        </authorList>
    </citation>
    <scope>NUCLEOTIDE SEQUENCE [LARGE SCALE GENOMIC DNA]</scope>
    <source>
        <strain evidence="7 8">6K102</strain>
    </source>
</reference>
<proteinExistence type="inferred from homology"/>
<protein>
    <recommendedName>
        <fullName evidence="6">Pectinesterase catalytic domain-containing protein</fullName>
    </recommendedName>
</protein>
<dbReference type="Pfam" id="PF01095">
    <property type="entry name" value="Pectinesterase"/>
    <property type="match status" value="2"/>
</dbReference>
<organism evidence="7 8">
    <name type="scientific">Nonomuraea mesophila</name>
    <dbReference type="NCBI Taxonomy" id="2530382"/>
    <lineage>
        <taxon>Bacteria</taxon>
        <taxon>Bacillati</taxon>
        <taxon>Actinomycetota</taxon>
        <taxon>Actinomycetes</taxon>
        <taxon>Streptosporangiales</taxon>
        <taxon>Streptosporangiaceae</taxon>
        <taxon>Nonomuraea</taxon>
    </lineage>
</organism>
<name>A0A4R5F8L3_9ACTN</name>
<dbReference type="InterPro" id="IPR011050">
    <property type="entry name" value="Pectin_lyase_fold/virulence"/>
</dbReference>
<evidence type="ECO:0000259" key="6">
    <source>
        <dbReference type="Pfam" id="PF01095"/>
    </source>
</evidence>
<sequence length="495" mass="53750">MKATITVLATAAALVLCPASAQAEAGDEPRFSVPGRSGGTCVDAPLTITFPEPPTLGTTGAIEVRRADGTLADRIEAATATDDRKNIGSAVSDTGLPHDFSYESIMIEGRRASVHLHHQLAYGQEYYVTVDPGVFAGFDGVRDPQAWRFTTTRREPRPAPGPGRLTVSAKGAGDFCTVQGAIDAVPTGNTTPVTIDVRPGVYTEIVYVREDRPHITVRGAGAKRTVIRYPNNDLRNGDKALSDGGPEDVCPRRVLETSDLHNCWRASFGVDASDFRMSDVTVHNTTPDGGSQAEAFRGNNERIALERVHLRSFQDTLRLQGKGFVTDSHISGDTDFVWGTGTVFIQDTVLESTDRGYISQSRNDETRPGTVFVRTRLTRAPGVPDGSVALSRSAVWRFTHSQVVYIDTRMDGHIDPAGWQIDPDDCAQARQTSFWEYGSTDLSGRPIDTSQRLACSRQLTDAEARQWSDPAYVLGGWDPERGHHGEHGSGSDAHE</sequence>
<keyword evidence="8" id="KW-1185">Reference proteome</keyword>
<keyword evidence="5" id="KW-0732">Signal</keyword>
<evidence type="ECO:0000256" key="5">
    <source>
        <dbReference type="SAM" id="SignalP"/>
    </source>
</evidence>
<dbReference type="AlphaFoldDB" id="A0A4R5F8L3"/>
<dbReference type="InterPro" id="IPR000070">
    <property type="entry name" value="Pectinesterase_cat"/>
</dbReference>
<feature type="compositionally biased region" description="Basic and acidic residues" evidence="4">
    <location>
        <begin position="478"/>
        <end position="495"/>
    </location>
</feature>
<feature type="region of interest" description="Disordered" evidence="4">
    <location>
        <begin position="476"/>
        <end position="495"/>
    </location>
</feature>